<dbReference type="Gene3D" id="3.60.15.10">
    <property type="entry name" value="Ribonuclease Z/Hydroxyacylglutathione hydrolase-like"/>
    <property type="match status" value="1"/>
</dbReference>
<dbReference type="InterPro" id="IPR001279">
    <property type="entry name" value="Metallo-B-lactamas"/>
</dbReference>
<dbReference type="InterPro" id="IPR036866">
    <property type="entry name" value="RibonucZ/Hydroxyglut_hydro"/>
</dbReference>
<dbReference type="Proteomes" id="UP001232493">
    <property type="component" value="Chromosome"/>
</dbReference>
<keyword evidence="3" id="KW-1185">Reference proteome</keyword>
<dbReference type="SMART" id="SM00849">
    <property type="entry name" value="Lactamase_B"/>
    <property type="match status" value="1"/>
</dbReference>
<dbReference type="Pfam" id="PF19583">
    <property type="entry name" value="ODP"/>
    <property type="match status" value="1"/>
</dbReference>
<gene>
    <name evidence="2" type="ORF">JRV97_08820</name>
</gene>
<dbReference type="RefSeq" id="WP_280998135.1">
    <property type="nucleotide sequence ID" value="NZ_CP069362.1"/>
</dbReference>
<evidence type="ECO:0000313" key="2">
    <source>
        <dbReference type="EMBL" id="WGS64471.1"/>
    </source>
</evidence>
<proteinExistence type="predicted"/>
<dbReference type="SUPFAM" id="SSF56281">
    <property type="entry name" value="Metallo-hydrolase/oxidoreductase"/>
    <property type="match status" value="1"/>
</dbReference>
<dbReference type="EMBL" id="CP069362">
    <property type="protein sequence ID" value="WGS64471.1"/>
    <property type="molecule type" value="Genomic_DNA"/>
</dbReference>
<dbReference type="InterPro" id="IPR045761">
    <property type="entry name" value="ODP_dom"/>
</dbReference>
<dbReference type="PANTHER" id="PTHR43041:SF1">
    <property type="entry name" value="METALLO-BETA-LACTAMASE DOMAIN-CONTAINING PROTEIN"/>
    <property type="match status" value="1"/>
</dbReference>
<name>A0ABY8PPB8_9BACT</name>
<accession>A0ABY8PPB8</accession>
<feature type="domain" description="Metallo-beta-lactamase" evidence="1">
    <location>
        <begin position="29"/>
        <end position="221"/>
    </location>
</feature>
<evidence type="ECO:0000313" key="3">
    <source>
        <dbReference type="Proteomes" id="UP001232493"/>
    </source>
</evidence>
<sequence>MNSSFLLFKNDDHKFIHLGLERLNIEGIFTNQYLIIHKNEGFLIDPGGAHVFSRVFSNVSKYIDLRNIKGVFFSHQDPDVAAGLSLWDIHLPNAKYFFSKLWDRFMPHYGVYSKYKVSLIEDYGGKYYFEDGAELQFIPAHFLHSSGNFTLYDPTSKVLFSGDIGVGVIQPSLKKLFVEDFNEYKKEMEWFHKRYMVSNKIINMWISKVENFDVEIMAPQHGLLFRKKEFIEFLNWFKKLECGEDIIEKIYYNREG</sequence>
<organism evidence="2 3">
    <name type="scientific">Marinitoga aeolica</name>
    <dbReference type="NCBI Taxonomy" id="2809031"/>
    <lineage>
        <taxon>Bacteria</taxon>
        <taxon>Thermotogati</taxon>
        <taxon>Thermotogota</taxon>
        <taxon>Thermotogae</taxon>
        <taxon>Petrotogales</taxon>
        <taxon>Petrotogaceae</taxon>
        <taxon>Marinitoga</taxon>
    </lineage>
</organism>
<protein>
    <submittedName>
        <fullName evidence="2">MBL fold metallo-hydrolase</fullName>
    </submittedName>
</protein>
<reference evidence="2 3" key="1">
    <citation type="submission" date="2021-02" db="EMBL/GenBank/DDBJ databases">
        <title>Characterization of Marinitoga sp. nov. str. BP5-C20A.</title>
        <authorList>
            <person name="Erauso G."/>
            <person name="Postec A."/>
        </authorList>
    </citation>
    <scope>NUCLEOTIDE SEQUENCE [LARGE SCALE GENOMIC DNA]</scope>
    <source>
        <strain evidence="2 3">BP5-C20A</strain>
    </source>
</reference>
<dbReference type="CDD" id="cd07709">
    <property type="entry name" value="flavodiiron_proteins_MBL-fold"/>
    <property type="match status" value="1"/>
</dbReference>
<dbReference type="PANTHER" id="PTHR43041">
    <property type="entry name" value="HYDROLASE, METALLO-BETA-LACTAMASE SUPERFAMILY"/>
    <property type="match status" value="1"/>
</dbReference>
<evidence type="ECO:0000259" key="1">
    <source>
        <dbReference type="SMART" id="SM00849"/>
    </source>
</evidence>